<reference evidence="2 3" key="1">
    <citation type="journal article" date="2016" name="Nat. Commun.">
        <title>Thousands of microbial genomes shed light on interconnected biogeochemical processes in an aquifer system.</title>
        <authorList>
            <person name="Anantharaman K."/>
            <person name="Brown C.T."/>
            <person name="Hug L.A."/>
            <person name="Sharon I."/>
            <person name="Castelle C.J."/>
            <person name="Probst A.J."/>
            <person name="Thomas B.C."/>
            <person name="Singh A."/>
            <person name="Wilkins M.J."/>
            <person name="Karaoz U."/>
            <person name="Brodie E.L."/>
            <person name="Williams K.H."/>
            <person name="Hubbard S.S."/>
            <person name="Banfield J.F."/>
        </authorList>
    </citation>
    <scope>NUCLEOTIDE SEQUENCE [LARGE SCALE GENOMIC DNA]</scope>
</reference>
<name>A0A1F6DCE7_9BACT</name>
<dbReference type="CDD" id="cd02524">
    <property type="entry name" value="G1P_cytidylyltransferase"/>
    <property type="match status" value="1"/>
</dbReference>
<keyword evidence="2" id="KW-0808">Transferase</keyword>
<protein>
    <submittedName>
        <fullName evidence="2">Glucose-1-phosphate cytidylyltransferase</fullName>
    </submittedName>
</protein>
<dbReference type="AlphaFoldDB" id="A0A1F6DCE7"/>
<dbReference type="EMBL" id="MFLF01000020">
    <property type="protein sequence ID" value="OGG59099.1"/>
    <property type="molecule type" value="Genomic_DNA"/>
</dbReference>
<proteinExistence type="predicted"/>
<accession>A0A1F6DCE7</accession>
<dbReference type="Gene3D" id="3.90.550.10">
    <property type="entry name" value="Spore Coat Polysaccharide Biosynthesis Protein SpsA, Chain A"/>
    <property type="match status" value="1"/>
</dbReference>
<dbReference type="STRING" id="1798492.A3C89_01675"/>
<evidence type="ECO:0000259" key="1">
    <source>
        <dbReference type="Pfam" id="PF00483"/>
    </source>
</evidence>
<keyword evidence="2" id="KW-0548">Nucleotidyltransferase</keyword>
<dbReference type="InterPro" id="IPR005835">
    <property type="entry name" value="NTP_transferase_dom"/>
</dbReference>
<dbReference type="NCBIfam" id="TIGR02623">
    <property type="entry name" value="G1P_cyt_trans"/>
    <property type="match status" value="1"/>
</dbReference>
<dbReference type="GO" id="GO:0047343">
    <property type="term" value="F:glucose-1-phosphate cytidylyltransferase activity"/>
    <property type="evidence" value="ECO:0007669"/>
    <property type="project" value="InterPro"/>
</dbReference>
<organism evidence="2 3">
    <name type="scientific">Candidatus Kaiserbacteria bacterium RIFCSPHIGHO2_02_FULL_50_50</name>
    <dbReference type="NCBI Taxonomy" id="1798492"/>
    <lineage>
        <taxon>Bacteria</taxon>
        <taxon>Candidatus Kaiseribacteriota</taxon>
    </lineage>
</organism>
<dbReference type="InterPro" id="IPR029044">
    <property type="entry name" value="Nucleotide-diphossugar_trans"/>
</dbReference>
<evidence type="ECO:0000313" key="2">
    <source>
        <dbReference type="EMBL" id="OGG59099.1"/>
    </source>
</evidence>
<dbReference type="GO" id="GO:0009243">
    <property type="term" value="P:O antigen biosynthetic process"/>
    <property type="evidence" value="ECO:0007669"/>
    <property type="project" value="InterPro"/>
</dbReference>
<dbReference type="Proteomes" id="UP000178794">
    <property type="component" value="Unassembled WGS sequence"/>
</dbReference>
<dbReference type="InterPro" id="IPR013446">
    <property type="entry name" value="G1P_cyt_trans-like"/>
</dbReference>
<sequence>MKVVILAGGLGTRLSEETHVRPKPMVEIGGMPILWHIMKIYSHYGFHDFIICLGYKGESIKEWFLDYRACKSDLTIDLTTGGVRYHDPQLESWKISLVDTGPTTMTGGRLARLRHLIAPGERFMMTYGDGVGDIDIAALVRFHESHGRLATLTTVVPEGRFGVVEIDADHSVLSFQEKTDNQKRVNGGFFVLEGKVFDYLKDGDATIFEQVPLRTLASDGQLMSYAHNGFWHPMDTLSDKQKLEAQWEKGAPWKLWKE</sequence>
<dbReference type="InterPro" id="IPR046981">
    <property type="entry name" value="G1P_cyt_trans"/>
</dbReference>
<dbReference type="PANTHER" id="PTHR47183:SF1">
    <property type="entry name" value="GLUCOSE-1-PHOSPHATE CYTIDYLYLTRANSFERASE"/>
    <property type="match status" value="1"/>
</dbReference>
<dbReference type="PANTHER" id="PTHR47183">
    <property type="entry name" value="GLUCOSE-1-PHOSPHATE CYTIDYLYLTRANSFERASE-RELATED"/>
    <property type="match status" value="1"/>
</dbReference>
<gene>
    <name evidence="2" type="ORF">A3C89_01675</name>
</gene>
<comment type="caution">
    <text evidence="2">The sequence shown here is derived from an EMBL/GenBank/DDBJ whole genome shotgun (WGS) entry which is preliminary data.</text>
</comment>
<feature type="domain" description="Nucleotidyl transferase" evidence="1">
    <location>
        <begin position="2"/>
        <end position="201"/>
    </location>
</feature>
<dbReference type="Pfam" id="PF00483">
    <property type="entry name" value="NTP_transferase"/>
    <property type="match status" value="1"/>
</dbReference>
<evidence type="ECO:0000313" key="3">
    <source>
        <dbReference type="Proteomes" id="UP000178794"/>
    </source>
</evidence>
<dbReference type="SUPFAM" id="SSF53448">
    <property type="entry name" value="Nucleotide-diphospho-sugar transferases"/>
    <property type="match status" value="1"/>
</dbReference>